<dbReference type="Gene3D" id="2.60.120.260">
    <property type="entry name" value="Galactose-binding domain-like"/>
    <property type="match status" value="1"/>
</dbReference>
<reference evidence="1 2" key="1">
    <citation type="journal article" date="2016" name="Nat. Commun.">
        <title>Thousands of microbial genomes shed light on interconnected biogeochemical processes in an aquifer system.</title>
        <authorList>
            <person name="Anantharaman K."/>
            <person name="Brown C.T."/>
            <person name="Hug L.A."/>
            <person name="Sharon I."/>
            <person name="Castelle C.J."/>
            <person name="Probst A.J."/>
            <person name="Thomas B.C."/>
            <person name="Singh A."/>
            <person name="Wilkins M.J."/>
            <person name="Karaoz U."/>
            <person name="Brodie E.L."/>
            <person name="Williams K.H."/>
            <person name="Hubbard S.S."/>
            <person name="Banfield J.F."/>
        </authorList>
    </citation>
    <scope>NUCLEOTIDE SEQUENCE [LARGE SCALE GENOMIC DNA]</scope>
</reference>
<dbReference type="SUPFAM" id="SSF49785">
    <property type="entry name" value="Galactose-binding domain-like"/>
    <property type="match status" value="1"/>
</dbReference>
<comment type="caution">
    <text evidence="1">The sequence shown here is derived from an EMBL/GenBank/DDBJ whole genome shotgun (WGS) entry which is preliminary data.</text>
</comment>
<dbReference type="InterPro" id="IPR008979">
    <property type="entry name" value="Galactose-bd-like_sf"/>
</dbReference>
<name>A0A1F6NV51_9BACT</name>
<accession>A0A1F6NV51</accession>
<sequence length="2703" mass="293229">MRQPPKKLGLSALLAMFVATTMFGSLFTLTPARAQWTIVGDLPRMATEIGEKIKEGLGVAVLNGALRAVSYAARKIAYDAAVWVASGGKGQQPLAFSKGFGAYMKDVGSASFGEAVSSIEDQFGVSICQIPDVKLDLALRIGIRGLNTVEPKRQGDCDFQTFTKNWSSENLKSKYGSVEGLTKQFNASLKTENTDFGVYLDSVAKIDEYTKKSREALLLDRQEGQGTKNLTDYVSGNILTPAQQVKKFIDDNSVGEQQKADQATIYSAIGSGFVQVIPSTISMFLNTLAGTMLKNFMTNGTLPFGLGCVGENNKDCLGGNPAEFAGSGARGGRQAAQAVFSELLVPTINPNISFDIVAELSSCPDTPSAFNCRMDGDLVAALQSAFIVGGEPMTIREALDKGYLHKDWRLLPPSRPENQIDRAYETAYTYANIKALRLARILPLGFEIAALESDPDNPWKLGEVVGMEEGDGTGWEDCTDVDNNGTPEYDAAKKFCHLIDPNWILKAPKSRCNAFVFGNQPLSGGVPNRLQECVDLSSVVAYNSDKTPLSYAYCAREKNVWKSNADTCDSQYATCLAYTAPDGQQVGYLQRTLNTGNCDASNVGCSAYSLTQNSSGIWQQPAFDATLANFNRGIHFNNKLSSACSANSAGCSAFTLAGNFPPSARGGGEGVVGALYLRKAPDYLGCYDAEPAVAGVKWPTTTAELSIIAVNKKPQCADYSQACIPSEVGCNMFTAVKSGWQIPGKFTPATIKSDGTGIEKWNDQCDAKCDGYDGYVRLADNYSSSSPVDYIIPSTNATCAREEVGCTGFTNMSAVYEGGEQVEYFSLLRSCIKPDATKQKNFYTYEGSTLGGYQLKVYTLEKDEEGGPKYFYKDDAERLTFNQLCSEEKYKDNTAATDCRQFNDDQGAVYYRLLGKTIVVSDKCTPYRLNSTEMEISTPGSEKCFQNGEYKDGFCYYNGLPGGVIASEGQSNSCSATAESCHAYKGNAGNNIENVASLDFENSDTPLSGWNSGAVLSVESTKVGGHSVGYVGNGALEWSAQADDSDTVGLVTSTSYSLSFWAKGRVGGDGNLNVILAGVSLGTIQLSDVWRLYEFGAKQIVSGANAKLIINNSASVAKTIYLDNLHLTKVVDSLYLVQKKLTVDPLCDSNLTDNLPGEALGCKGYTVPDVSATFYLTNFSYLCRENAIGCTALIDTQNTLDTDKPKAYNVQLFGGSGDLVRVVIEEKEFSCQILVGEDKCHVDIDGFEKLLTGGISGAFVDSIEEAKIEYKNNVGTWIEYYPQKEPEFTTSTAFIPADTATSTPIYLVANKEATCNQVDLGCTYAGLQKQTPTGIQFTTVTIKNDPAQYDAQGGGTLCQAEAVGCNAYTSGAGSTYYFKDPIATGQKVCAYKARATALGSDASGWFWKDVGRCGGADTGAYCSSNSDCAVGVGCDKTQDWACYPDYRLSGNDFGLWSYGDRTKYQNFVGECPTAQSGCTEFIDRNASDPATDLAYTSYFWIKNSKIDYDTCAGKVSLREGCVLFDETDVPRKQWNMVASYEASENNDSRLTAPVDVSGRNDANQIIKVTRDRECGEWLQCKRSHSVLDTSQSPVGNNIFKEVCEAVGRCDEGPADSGGDSITNCGRFVSAPSKVLTVEDYRRRDINWGGMDYSGYSLLNMYQPDALEQFNISATTRPDWRLVKRVQCTAGFGTEQVCLPPAQNNSYGCKVKYGASAISTDDVRCANNAVCRNQVCVQTHRGDDDFDGPTVPAESNYTENKLEPACRAYPEVDAPFPTTPQISGSDLTNASSFYQAANKCNEAISGTRSFTLDWACECDYTKVTYGETQGLKRYFNYLEPNSRATEPGVPVGICQNGNVGISCSTDAECQVGGAVGGFCALKQKESKLLGWRGYCLEPDYSRLAFADPNKYACLSWLPVGSLSGFADIDNQHLEAGYLPSEQLRSLGYTPQGDDLFGQFYCQQSTRFDNLLVNRDGSNAIKVDTANVDDCYSDDVSVATPHSLLNNFSVSTNIMPDLSARCFNIANTQETNLKQSDIEYIKFTVAENTDESPKQNTNLFIYPNVYKNDNKPYIVGHLPLKGDSSKSGIYVAGNFMGKKNLPAFFYSSQKDDKDGDGTYGYINDEGVLSVKYKEDETWKQSFRGDLFGAGQQAIAWRMTDTLGYAELAGLENISPDSLSFFSSGPYVDTSIGENYRDYINYEPSVCADNETDGEDDWHGVMAYFDPDAKQLVGYWMYYCDHSGGNGHISYNITIKLRNSCQGVAETTFDATGRSAGWTDRLWKRSDLTTQEGLSGTVGFNTLSAPFGSMRIKSGIDPYDSASVFGNLSKLPVYLSPSSGDSFHCNPLVTSDPPVGYNDCVFNYSSASVPPATVGLAYDNILGSPLSGDLNLRQVFAKPSSYYTYNSGSSSNYYKGYSSSAPLYNETGTVGSVDRAPKIYPVINCELINGVEKCLEGDIAGVTVNNKWRSGENAVINANPAEASLRFYAFADSNQMPLRSVSINWDDGSPVEARGSGFYRNRRGAADGGCTYVNNISGVASNYYCRRPGIFKNLDNTINIDAQSLVSGSEGCDSDTDCRYLSQCVAEGATPQDPFGPLEFGRILNRTCDNKYFEFTNVYDCTRASVNYRPATGRGTTAGADICDDSSMTNGCCEYTPKVQVKDNWGWCNGGFYDGNDTSDASDDNCAISSGAWTPFRGKILVPPSQ</sequence>
<proteinExistence type="predicted"/>
<dbReference type="EMBL" id="MFQZ01000010">
    <property type="protein sequence ID" value="OGH87593.1"/>
    <property type="molecule type" value="Genomic_DNA"/>
</dbReference>
<evidence type="ECO:0008006" key="3">
    <source>
        <dbReference type="Google" id="ProtNLM"/>
    </source>
</evidence>
<protein>
    <recommendedName>
        <fullName evidence="3">CBM-cenC domain-containing protein</fullName>
    </recommendedName>
</protein>
<evidence type="ECO:0000313" key="2">
    <source>
        <dbReference type="Proteomes" id="UP000177907"/>
    </source>
</evidence>
<gene>
    <name evidence="1" type="ORF">A3J93_03655</name>
</gene>
<organism evidence="1 2">
    <name type="scientific">Candidatus Magasanikbacteria bacterium RIFOXYC2_FULL_42_28</name>
    <dbReference type="NCBI Taxonomy" id="1798704"/>
    <lineage>
        <taxon>Bacteria</taxon>
        <taxon>Candidatus Magasanikiibacteriota</taxon>
    </lineage>
</organism>
<dbReference type="STRING" id="1798704.A3J93_03655"/>
<dbReference type="Proteomes" id="UP000177907">
    <property type="component" value="Unassembled WGS sequence"/>
</dbReference>
<evidence type="ECO:0000313" key="1">
    <source>
        <dbReference type="EMBL" id="OGH87593.1"/>
    </source>
</evidence>